<name>A0ABT1UA51_9GAMM</name>
<keyword evidence="2" id="KW-1185">Reference proteome</keyword>
<gene>
    <name evidence="1" type="ORF">NP596_18775</name>
</gene>
<dbReference type="RefSeq" id="WP_256616934.1">
    <property type="nucleotide sequence ID" value="NZ_JANIBK010000172.1"/>
</dbReference>
<comment type="caution">
    <text evidence="1">The sequence shown here is derived from an EMBL/GenBank/DDBJ whole genome shotgun (WGS) entry which is preliminary data.</text>
</comment>
<accession>A0ABT1UA51</accession>
<evidence type="ECO:0000313" key="2">
    <source>
        <dbReference type="Proteomes" id="UP001524586"/>
    </source>
</evidence>
<organism evidence="1 2">
    <name type="scientific">Methylomonas rivi</name>
    <dbReference type="NCBI Taxonomy" id="2952226"/>
    <lineage>
        <taxon>Bacteria</taxon>
        <taxon>Pseudomonadati</taxon>
        <taxon>Pseudomonadota</taxon>
        <taxon>Gammaproteobacteria</taxon>
        <taxon>Methylococcales</taxon>
        <taxon>Methylococcaceae</taxon>
        <taxon>Methylomonas</taxon>
    </lineage>
</organism>
<protein>
    <submittedName>
        <fullName evidence="1">Uncharacterized protein</fullName>
    </submittedName>
</protein>
<evidence type="ECO:0000313" key="1">
    <source>
        <dbReference type="EMBL" id="MCQ8130511.1"/>
    </source>
</evidence>
<reference evidence="1 2" key="1">
    <citation type="submission" date="2022-07" db="EMBL/GenBank/DDBJ databases">
        <title>Methylomonas rivi sp. nov., Methylomonas rosea sp. nov., Methylomonas aureus sp. nov. and Methylomonas subterranea sp. nov., four novel methanotrophs isolated from a freshwater creek and the deep terrestrial subsurface.</title>
        <authorList>
            <person name="Abin C."/>
            <person name="Sankaranarayanan K."/>
            <person name="Garner C."/>
            <person name="Sindelar R."/>
            <person name="Kotary K."/>
            <person name="Garner R."/>
            <person name="Barclay S."/>
            <person name="Lawson P."/>
            <person name="Krumholz L."/>
        </authorList>
    </citation>
    <scope>NUCLEOTIDE SEQUENCE [LARGE SCALE GENOMIC DNA]</scope>
    <source>
        <strain evidence="1 2">WSC-6</strain>
    </source>
</reference>
<sequence>MSDILKDELLDGEIDFPVKLDAQEALKKERNYRTAISSSNYLKLEKESTRRGVKPFTLTKSVMTLYVNRQLIYIRDLPESLQEQIREYYKTEDKALLP</sequence>
<dbReference type="Proteomes" id="UP001524586">
    <property type="component" value="Unassembled WGS sequence"/>
</dbReference>
<proteinExistence type="predicted"/>
<dbReference type="EMBL" id="JANIBK010000172">
    <property type="protein sequence ID" value="MCQ8130511.1"/>
    <property type="molecule type" value="Genomic_DNA"/>
</dbReference>